<keyword evidence="3" id="KW-1185">Reference proteome</keyword>
<evidence type="ECO:0000259" key="1">
    <source>
        <dbReference type="Pfam" id="PF13349"/>
    </source>
</evidence>
<evidence type="ECO:0000313" key="3">
    <source>
        <dbReference type="Proteomes" id="UP001597260"/>
    </source>
</evidence>
<evidence type="ECO:0000313" key="2">
    <source>
        <dbReference type="EMBL" id="MFD1322769.1"/>
    </source>
</evidence>
<gene>
    <name evidence="2" type="ORF">ACFQ4H_16850</name>
</gene>
<dbReference type="Gene3D" id="2.160.20.120">
    <property type="match status" value="1"/>
</dbReference>
<proteinExistence type="predicted"/>
<reference evidence="3" key="1">
    <citation type="journal article" date="2019" name="Int. J. Syst. Evol. Microbiol.">
        <title>The Global Catalogue of Microorganisms (GCM) 10K type strain sequencing project: providing services to taxonomists for standard genome sequencing and annotation.</title>
        <authorList>
            <consortium name="The Broad Institute Genomics Platform"/>
            <consortium name="The Broad Institute Genome Sequencing Center for Infectious Disease"/>
            <person name="Wu L."/>
            <person name="Ma J."/>
        </authorList>
    </citation>
    <scope>NUCLEOTIDE SEQUENCE [LARGE SCALE GENOMIC DNA]</scope>
    <source>
        <strain evidence="3">JCM 31037</strain>
    </source>
</reference>
<dbReference type="EMBL" id="JBHTMP010000024">
    <property type="protein sequence ID" value="MFD1322769.1"/>
    <property type="molecule type" value="Genomic_DNA"/>
</dbReference>
<dbReference type="InterPro" id="IPR025164">
    <property type="entry name" value="Toastrack_DUF4097"/>
</dbReference>
<feature type="domain" description="DUF4097" evidence="1">
    <location>
        <begin position="20"/>
        <end position="212"/>
    </location>
</feature>
<dbReference type="Proteomes" id="UP001597260">
    <property type="component" value="Unassembled WGS sequence"/>
</dbReference>
<dbReference type="Pfam" id="PF13349">
    <property type="entry name" value="DUF4097"/>
    <property type="match status" value="1"/>
</dbReference>
<protein>
    <submittedName>
        <fullName evidence="2">DUF4097 domain-containing protein</fullName>
    </submittedName>
</protein>
<comment type="caution">
    <text evidence="2">The sequence shown here is derived from an EMBL/GenBank/DDBJ whole genome shotgun (WGS) entry which is preliminary data.</text>
</comment>
<dbReference type="RefSeq" id="WP_377571925.1">
    <property type="nucleotide sequence ID" value="NZ_JBHTMP010000024.1"/>
</dbReference>
<organism evidence="2 3">
    <name type="scientific">Micromonospora sonneratiae</name>
    <dbReference type="NCBI Taxonomy" id="1184706"/>
    <lineage>
        <taxon>Bacteria</taxon>
        <taxon>Bacillati</taxon>
        <taxon>Actinomycetota</taxon>
        <taxon>Actinomycetes</taxon>
        <taxon>Micromonosporales</taxon>
        <taxon>Micromonosporaceae</taxon>
        <taxon>Micromonospora</taxon>
    </lineage>
</organism>
<name>A0ABW3YHL5_9ACTN</name>
<sequence>MPTFDTPKPISVTLSFGLVGANVRLDVSDRTDTTVDVRPNDASSKADRKIAEQTRIEYADGELSIRGPKLGSLFSRTGGIDVTIAAPAGSRVQGETGMGEFRCAGRLGECRFKSGYGDIRLDRADTATLKSGSGDIVVDHVTGGAEVTASNGAIRVRRIDGPATVKNSNGASWIGEAGGEVRLNAANGEIVVDRAHAGVTAKTANGSVRIGEVARGAVTLETAAGNLEVGIRAGTAAWLDLKTVAGHVRNELDVSAGPEGADETVEVRANTYVGDIIIRRS</sequence>
<accession>A0ABW3YHL5</accession>